<proteinExistence type="predicted"/>
<dbReference type="EMBL" id="GBXM01092404">
    <property type="protein sequence ID" value="JAH16173.1"/>
    <property type="molecule type" value="Transcribed_RNA"/>
</dbReference>
<evidence type="ECO:0000256" key="1">
    <source>
        <dbReference type="SAM" id="MobiDB-lite"/>
    </source>
</evidence>
<protein>
    <submittedName>
        <fullName evidence="2">Uncharacterized protein</fullName>
    </submittedName>
</protein>
<organism evidence="2">
    <name type="scientific">Anguilla anguilla</name>
    <name type="common">European freshwater eel</name>
    <name type="synonym">Muraena anguilla</name>
    <dbReference type="NCBI Taxonomy" id="7936"/>
    <lineage>
        <taxon>Eukaryota</taxon>
        <taxon>Metazoa</taxon>
        <taxon>Chordata</taxon>
        <taxon>Craniata</taxon>
        <taxon>Vertebrata</taxon>
        <taxon>Euteleostomi</taxon>
        <taxon>Actinopterygii</taxon>
        <taxon>Neopterygii</taxon>
        <taxon>Teleostei</taxon>
        <taxon>Anguilliformes</taxon>
        <taxon>Anguillidae</taxon>
        <taxon>Anguilla</taxon>
    </lineage>
</organism>
<name>A0A0E9QJA3_ANGAN</name>
<sequence length="22" mass="2535">MRKETRIMCKVARKEGAGGKER</sequence>
<reference evidence="2" key="2">
    <citation type="journal article" date="2015" name="Fish Shellfish Immunol.">
        <title>Early steps in the European eel (Anguilla anguilla)-Vibrio vulnificus interaction in the gills: Role of the RtxA13 toxin.</title>
        <authorList>
            <person name="Callol A."/>
            <person name="Pajuelo D."/>
            <person name="Ebbesson L."/>
            <person name="Teles M."/>
            <person name="MacKenzie S."/>
            <person name="Amaro C."/>
        </authorList>
    </citation>
    <scope>NUCLEOTIDE SEQUENCE</scope>
</reference>
<dbReference type="AlphaFoldDB" id="A0A0E9QJA3"/>
<accession>A0A0E9QJA3</accession>
<evidence type="ECO:0000313" key="2">
    <source>
        <dbReference type="EMBL" id="JAH16173.1"/>
    </source>
</evidence>
<reference evidence="2" key="1">
    <citation type="submission" date="2014-11" db="EMBL/GenBank/DDBJ databases">
        <authorList>
            <person name="Amaro Gonzalez C."/>
        </authorList>
    </citation>
    <scope>NUCLEOTIDE SEQUENCE</scope>
</reference>
<feature type="region of interest" description="Disordered" evidence="1">
    <location>
        <begin position="1"/>
        <end position="22"/>
    </location>
</feature>